<dbReference type="Gene3D" id="3.40.50.2300">
    <property type="match status" value="2"/>
</dbReference>
<name>A0A4R6M2X6_9FIRM</name>
<dbReference type="AlphaFoldDB" id="A0A4R6M2X6"/>
<feature type="domain" description="HTH lacI-type" evidence="5">
    <location>
        <begin position="3"/>
        <end position="57"/>
    </location>
</feature>
<dbReference type="SUPFAM" id="SSF53822">
    <property type="entry name" value="Periplasmic binding protein-like I"/>
    <property type="match status" value="1"/>
</dbReference>
<evidence type="ECO:0000256" key="3">
    <source>
        <dbReference type="ARBA" id="ARBA00023125"/>
    </source>
</evidence>
<dbReference type="CDD" id="cd06267">
    <property type="entry name" value="PBP1_LacI_sugar_binding-like"/>
    <property type="match status" value="1"/>
</dbReference>
<dbReference type="Gene3D" id="1.10.260.40">
    <property type="entry name" value="lambda repressor-like DNA-binding domains"/>
    <property type="match status" value="1"/>
</dbReference>
<dbReference type="OrthoDB" id="43195at2"/>
<proteinExistence type="predicted"/>
<keyword evidence="1" id="KW-0678">Repressor</keyword>
<dbReference type="SUPFAM" id="SSF47413">
    <property type="entry name" value="lambda repressor-like DNA-binding domains"/>
    <property type="match status" value="1"/>
</dbReference>
<keyword evidence="2" id="KW-0805">Transcription regulation</keyword>
<accession>A0A4R6M2X6</accession>
<evidence type="ECO:0000256" key="4">
    <source>
        <dbReference type="ARBA" id="ARBA00023163"/>
    </source>
</evidence>
<dbReference type="RefSeq" id="WP_133514330.1">
    <property type="nucleotide sequence ID" value="NZ_SNWX01000004.1"/>
</dbReference>
<evidence type="ECO:0000313" key="6">
    <source>
        <dbReference type="EMBL" id="TDO94219.1"/>
    </source>
</evidence>
<dbReference type="InterPro" id="IPR046335">
    <property type="entry name" value="LacI/GalR-like_sensor"/>
</dbReference>
<dbReference type="Proteomes" id="UP000295064">
    <property type="component" value="Unassembled WGS sequence"/>
</dbReference>
<dbReference type="Pfam" id="PF00356">
    <property type="entry name" value="LacI"/>
    <property type="match status" value="1"/>
</dbReference>
<dbReference type="SMART" id="SM00354">
    <property type="entry name" value="HTH_LACI"/>
    <property type="match status" value="1"/>
</dbReference>
<evidence type="ECO:0000256" key="2">
    <source>
        <dbReference type="ARBA" id="ARBA00023015"/>
    </source>
</evidence>
<dbReference type="GO" id="GO:0000976">
    <property type="term" value="F:transcription cis-regulatory region binding"/>
    <property type="evidence" value="ECO:0007669"/>
    <property type="project" value="TreeGrafter"/>
</dbReference>
<dbReference type="PANTHER" id="PTHR30146">
    <property type="entry name" value="LACI-RELATED TRANSCRIPTIONAL REPRESSOR"/>
    <property type="match status" value="1"/>
</dbReference>
<dbReference type="CDD" id="cd01392">
    <property type="entry name" value="HTH_LacI"/>
    <property type="match status" value="1"/>
</dbReference>
<protein>
    <submittedName>
        <fullName evidence="6">LacI family transcriptional regulator</fullName>
    </submittedName>
</protein>
<reference evidence="6 7" key="1">
    <citation type="submission" date="2019-03" db="EMBL/GenBank/DDBJ databases">
        <title>Subsurface microbial communities from deep shales in Ohio and West Virginia, USA.</title>
        <authorList>
            <person name="Wrighton K."/>
        </authorList>
    </citation>
    <scope>NUCLEOTIDE SEQUENCE [LARGE SCALE GENOMIC DNA]</scope>
    <source>
        <strain evidence="6 7">MA284_T2</strain>
    </source>
</reference>
<keyword evidence="4" id="KW-0804">Transcription</keyword>
<gene>
    <name evidence="6" type="ORF">DFR79_104185</name>
</gene>
<dbReference type="EMBL" id="SNWX01000004">
    <property type="protein sequence ID" value="TDO94219.1"/>
    <property type="molecule type" value="Genomic_DNA"/>
</dbReference>
<dbReference type="PROSITE" id="PS50932">
    <property type="entry name" value="HTH_LACI_2"/>
    <property type="match status" value="1"/>
</dbReference>
<dbReference type="GO" id="GO:0003700">
    <property type="term" value="F:DNA-binding transcription factor activity"/>
    <property type="evidence" value="ECO:0007669"/>
    <property type="project" value="TreeGrafter"/>
</dbReference>
<comment type="caution">
    <text evidence="6">The sequence shown here is derived from an EMBL/GenBank/DDBJ whole genome shotgun (WGS) entry which is preliminary data.</text>
</comment>
<evidence type="ECO:0000313" key="7">
    <source>
        <dbReference type="Proteomes" id="UP000295064"/>
    </source>
</evidence>
<dbReference type="PANTHER" id="PTHR30146:SF148">
    <property type="entry name" value="HTH-TYPE TRANSCRIPTIONAL REPRESSOR PURR-RELATED"/>
    <property type="match status" value="1"/>
</dbReference>
<organism evidence="6 7">
    <name type="scientific">Halanaerobium saccharolyticum</name>
    <dbReference type="NCBI Taxonomy" id="43595"/>
    <lineage>
        <taxon>Bacteria</taxon>
        <taxon>Bacillati</taxon>
        <taxon>Bacillota</taxon>
        <taxon>Clostridia</taxon>
        <taxon>Halanaerobiales</taxon>
        <taxon>Halanaerobiaceae</taxon>
        <taxon>Halanaerobium</taxon>
    </lineage>
</organism>
<keyword evidence="3" id="KW-0238">DNA-binding</keyword>
<dbReference type="InterPro" id="IPR028082">
    <property type="entry name" value="Peripla_BP_I"/>
</dbReference>
<dbReference type="InterPro" id="IPR000843">
    <property type="entry name" value="HTH_LacI"/>
</dbReference>
<evidence type="ECO:0000259" key="5">
    <source>
        <dbReference type="PROSITE" id="PS50932"/>
    </source>
</evidence>
<dbReference type="InterPro" id="IPR010982">
    <property type="entry name" value="Lambda_DNA-bd_dom_sf"/>
</dbReference>
<dbReference type="Pfam" id="PF13377">
    <property type="entry name" value="Peripla_BP_3"/>
    <property type="match status" value="1"/>
</dbReference>
<evidence type="ECO:0000256" key="1">
    <source>
        <dbReference type="ARBA" id="ARBA00022491"/>
    </source>
</evidence>
<sequence>MPTTLSDIAKKTGFSVSTVSRVINEKGNISAQTRSVVLDTASKMGYEFKKYNKDLNQKSQYIATIFNNRLDKQGGILGNPFYAQIALGLENFTKSHNYELLIKSITGESKKDKKIINEMISSQEIAGMIFIGYLIDEKLIMEIKESGMPVVVIDNHFWQENIDCILNDNIAGAKKMMNHLLELGHKDIAFISGPLDNTSFEERYTGYINSLRNHSLEVKDSFIKIGDSTYGTESAYKVVSKMLKEEQDLPTAFFAANDSRAVGVIKAIQDAGFSVPDDFSVCGFDDIETGRHITPSLTTVKIFKQEMGLTAMERLSKLIKNPDKKTRKIVIPVELIIRESTGTI</sequence>